<feature type="transmembrane region" description="Helical" evidence="17">
    <location>
        <begin position="450"/>
        <end position="476"/>
    </location>
</feature>
<feature type="transmembrane region" description="Helical" evidence="17">
    <location>
        <begin position="287"/>
        <end position="312"/>
    </location>
</feature>
<dbReference type="Proteomes" id="UP000198824">
    <property type="component" value="Unassembled WGS sequence"/>
</dbReference>
<dbReference type="EMBL" id="FOZG01000002">
    <property type="protein sequence ID" value="SFR96699.1"/>
    <property type="molecule type" value="Genomic_DNA"/>
</dbReference>
<feature type="transmembrane region" description="Helical" evidence="17">
    <location>
        <begin position="49"/>
        <end position="72"/>
    </location>
</feature>
<dbReference type="RefSeq" id="WP_093314275.1">
    <property type="nucleotide sequence ID" value="NZ_FOZG01000002.1"/>
</dbReference>
<dbReference type="InterPro" id="IPR050277">
    <property type="entry name" value="Sodium:Solute_Symporter"/>
</dbReference>
<dbReference type="InterPro" id="IPR038377">
    <property type="entry name" value="Na/Glc_symporter_sf"/>
</dbReference>
<evidence type="ECO:0000256" key="17">
    <source>
        <dbReference type="SAM" id="Phobius"/>
    </source>
</evidence>
<dbReference type="InterPro" id="IPR001734">
    <property type="entry name" value="Na/solute_symporter"/>
</dbReference>
<reference evidence="18 19" key="1">
    <citation type="submission" date="2016-10" db="EMBL/GenBank/DDBJ databases">
        <authorList>
            <person name="de Groot N.N."/>
        </authorList>
    </citation>
    <scope>NUCLEOTIDE SEQUENCE [LARGE SCALE GENOMIC DNA]</scope>
    <source>
        <strain evidence="18 19">S5-249</strain>
    </source>
</reference>
<feature type="transmembrane region" description="Helical" evidence="17">
    <location>
        <begin position="419"/>
        <end position="443"/>
    </location>
</feature>
<keyword evidence="19" id="KW-1185">Reference proteome</keyword>
<name>A0A1I6KZP5_9SPHN</name>
<keyword evidence="10" id="KW-0915">Sodium</keyword>
<dbReference type="CDD" id="cd11480">
    <property type="entry name" value="SLC5sbd_u4"/>
    <property type="match status" value="1"/>
</dbReference>
<evidence type="ECO:0000256" key="11">
    <source>
        <dbReference type="ARBA" id="ARBA00023065"/>
    </source>
</evidence>
<evidence type="ECO:0000256" key="5">
    <source>
        <dbReference type="ARBA" id="ARBA00022475"/>
    </source>
</evidence>
<evidence type="ECO:0000313" key="19">
    <source>
        <dbReference type="Proteomes" id="UP000198824"/>
    </source>
</evidence>
<keyword evidence="5" id="KW-1003">Cell membrane</keyword>
<keyword evidence="8" id="KW-0769">Symport</keyword>
<feature type="transmembrane region" description="Helical" evidence="17">
    <location>
        <begin position="6"/>
        <end position="28"/>
    </location>
</feature>
<evidence type="ECO:0000313" key="18">
    <source>
        <dbReference type="EMBL" id="SFR96699.1"/>
    </source>
</evidence>
<evidence type="ECO:0000256" key="4">
    <source>
        <dbReference type="ARBA" id="ARBA00022448"/>
    </source>
</evidence>
<evidence type="ECO:0000256" key="16">
    <source>
        <dbReference type="RuleBase" id="RU362091"/>
    </source>
</evidence>
<keyword evidence="11" id="KW-0406">Ion transport</keyword>
<keyword evidence="9 17" id="KW-1133">Transmembrane helix</keyword>
<dbReference type="OrthoDB" id="9764416at2"/>
<dbReference type="GO" id="GO:0005886">
    <property type="term" value="C:plasma membrane"/>
    <property type="evidence" value="ECO:0007669"/>
    <property type="project" value="UniProtKB-SubCell"/>
</dbReference>
<keyword evidence="6" id="KW-0997">Cell inner membrane</keyword>
<dbReference type="PANTHER" id="PTHR48086">
    <property type="entry name" value="SODIUM/PROLINE SYMPORTER-RELATED"/>
    <property type="match status" value="1"/>
</dbReference>
<dbReference type="GO" id="GO:0015293">
    <property type="term" value="F:symporter activity"/>
    <property type="evidence" value="ECO:0007669"/>
    <property type="project" value="UniProtKB-KW"/>
</dbReference>
<feature type="transmembrane region" description="Helical" evidence="17">
    <location>
        <begin position="393"/>
        <end position="413"/>
    </location>
</feature>
<dbReference type="NCBIfam" id="TIGR00813">
    <property type="entry name" value="sss"/>
    <property type="match status" value="1"/>
</dbReference>
<evidence type="ECO:0000256" key="14">
    <source>
        <dbReference type="ARBA" id="ARBA00031561"/>
    </source>
</evidence>
<gene>
    <name evidence="18" type="ORF">SAMN05192580_2061</name>
</gene>
<evidence type="ECO:0000256" key="13">
    <source>
        <dbReference type="ARBA" id="ARBA00023201"/>
    </source>
</evidence>
<keyword evidence="13" id="KW-0739">Sodium transport</keyword>
<feature type="transmembrane region" description="Helical" evidence="17">
    <location>
        <begin position="183"/>
        <end position="202"/>
    </location>
</feature>
<dbReference type="PROSITE" id="PS50283">
    <property type="entry name" value="NA_SOLUT_SYMP_3"/>
    <property type="match status" value="1"/>
</dbReference>
<dbReference type="GO" id="GO:0015123">
    <property type="term" value="F:acetate transmembrane transporter activity"/>
    <property type="evidence" value="ECO:0007669"/>
    <property type="project" value="TreeGrafter"/>
</dbReference>
<evidence type="ECO:0000256" key="15">
    <source>
        <dbReference type="ARBA" id="ARBA00032392"/>
    </source>
</evidence>
<comment type="subcellular location">
    <subcellularLocation>
        <location evidence="1">Cell inner membrane</location>
        <topology evidence="1">Multi-pass membrane protein</topology>
    </subcellularLocation>
</comment>
<protein>
    <recommendedName>
        <fullName evidence="3">Cation/acetate symporter ActP</fullName>
    </recommendedName>
    <alternativeName>
        <fullName evidence="15">Acetate permease</fullName>
    </alternativeName>
    <alternativeName>
        <fullName evidence="14">Acetate transporter ActP</fullName>
    </alternativeName>
</protein>
<dbReference type="PROSITE" id="PS00456">
    <property type="entry name" value="NA_SOLUT_SYMP_1"/>
    <property type="match status" value="1"/>
</dbReference>
<feature type="transmembrane region" description="Helical" evidence="17">
    <location>
        <begin position="482"/>
        <end position="504"/>
    </location>
</feature>
<feature type="transmembrane region" description="Helical" evidence="17">
    <location>
        <begin position="123"/>
        <end position="143"/>
    </location>
</feature>
<dbReference type="Pfam" id="PF00474">
    <property type="entry name" value="SSF"/>
    <property type="match status" value="1"/>
</dbReference>
<feature type="transmembrane region" description="Helical" evidence="17">
    <location>
        <begin position="155"/>
        <end position="176"/>
    </location>
</feature>
<dbReference type="NCBIfam" id="NF006903">
    <property type="entry name" value="PRK09395.1"/>
    <property type="match status" value="1"/>
</dbReference>
<evidence type="ECO:0000256" key="10">
    <source>
        <dbReference type="ARBA" id="ARBA00023053"/>
    </source>
</evidence>
<feature type="transmembrane region" description="Helical" evidence="17">
    <location>
        <begin position="253"/>
        <end position="275"/>
    </location>
</feature>
<keyword evidence="12 17" id="KW-0472">Membrane</keyword>
<dbReference type="GO" id="GO:0006847">
    <property type="term" value="P:plasma membrane acetate transport"/>
    <property type="evidence" value="ECO:0007669"/>
    <property type="project" value="TreeGrafter"/>
</dbReference>
<evidence type="ECO:0000256" key="12">
    <source>
        <dbReference type="ARBA" id="ARBA00023136"/>
    </source>
</evidence>
<keyword evidence="7 17" id="KW-0812">Transmembrane</keyword>
<feature type="transmembrane region" description="Helical" evidence="17">
    <location>
        <begin position="344"/>
        <end position="372"/>
    </location>
</feature>
<evidence type="ECO:0000256" key="6">
    <source>
        <dbReference type="ARBA" id="ARBA00022519"/>
    </source>
</evidence>
<accession>A0A1I6KZP5</accession>
<keyword evidence="4" id="KW-0813">Transport</keyword>
<proteinExistence type="inferred from homology"/>
<evidence type="ECO:0000256" key="1">
    <source>
        <dbReference type="ARBA" id="ARBA00004429"/>
    </source>
</evidence>
<comment type="similarity">
    <text evidence="2 16">Belongs to the sodium:solute symporter (SSF) (TC 2.A.21) family.</text>
</comment>
<dbReference type="GO" id="GO:0006814">
    <property type="term" value="P:sodium ion transport"/>
    <property type="evidence" value="ECO:0007669"/>
    <property type="project" value="UniProtKB-KW"/>
</dbReference>
<dbReference type="AlphaFoldDB" id="A0A1I6KZP5"/>
<dbReference type="FunFam" id="1.20.1730.10:FF:000001">
    <property type="entry name" value="Cation/acetate symporter ActP"/>
    <property type="match status" value="1"/>
</dbReference>
<dbReference type="InterPro" id="IPR018212">
    <property type="entry name" value="Na/solute_symporter_CS"/>
</dbReference>
<feature type="transmembrane region" description="Helical" evidence="17">
    <location>
        <begin position="78"/>
        <end position="96"/>
    </location>
</feature>
<dbReference type="PANTHER" id="PTHR48086:SF6">
    <property type="entry name" value="CATION_ACETATE SYMPORTER ACTP"/>
    <property type="match status" value="1"/>
</dbReference>
<dbReference type="Gene3D" id="1.20.1730.10">
    <property type="entry name" value="Sodium/glucose cotransporter"/>
    <property type="match status" value="1"/>
</dbReference>
<dbReference type="STRING" id="1166337.SAMN05192580_2061"/>
<evidence type="ECO:0000256" key="2">
    <source>
        <dbReference type="ARBA" id="ARBA00006434"/>
    </source>
</evidence>
<evidence type="ECO:0000256" key="8">
    <source>
        <dbReference type="ARBA" id="ARBA00022847"/>
    </source>
</evidence>
<organism evidence="18 19">
    <name type="scientific">Sphingomonas jatrophae</name>
    <dbReference type="NCBI Taxonomy" id="1166337"/>
    <lineage>
        <taxon>Bacteria</taxon>
        <taxon>Pseudomonadati</taxon>
        <taxon>Pseudomonadota</taxon>
        <taxon>Alphaproteobacteria</taxon>
        <taxon>Sphingomonadales</taxon>
        <taxon>Sphingomonadaceae</taxon>
        <taxon>Sphingomonas</taxon>
    </lineage>
</organism>
<evidence type="ECO:0000256" key="9">
    <source>
        <dbReference type="ARBA" id="ARBA00022989"/>
    </source>
</evidence>
<evidence type="ECO:0000256" key="3">
    <source>
        <dbReference type="ARBA" id="ARBA00018047"/>
    </source>
</evidence>
<sequence>MTAGTGWPALAMFAAFVLLTLGITRWAARRTRTADDFYAAGGGISGFQNGLAIAGDFMSAASFLGISAQIFADGYDGLIYSIGFFVGWPILLFLMAERLRNLGRYTFADVASFRFAPTPVRTLAAVSTLMVVLFYLIAQMVGAGQLIRLLFGLPYPYAVAIVGVMMTFYVLFGGMLATTWVQIVKAVLLLGAASFMAGAVLWRLGFSPEALFASAVDVKSAAATKAGAPPAAAASAGRAIMAPGGFIKDPVSAISLGLALMFGTAGLPHILMRFFTVPDAKAARTSVLWATGWIGYFYLLTFVIGFGAIVLVGTEPAYLDPAGALRGGGNMAAVHLAHAIGGDLFLGFVSAVAFATILAVVAGLTLSGASAVSHDLYASVWRRGRADESAELFVSRVTVVVLAGIAIGLGILFERQNVAFMVSLAFALAASANFPVLLLSLLWPGCTTRGVVAGGAVGLTLALVLTFLSPAIWVTVLGHAEAVFPFSSPALFSMPAALLVIWIVSRLDRSGRAIVDRQRYAAQRVRAETGIGAVGASRH</sequence>
<evidence type="ECO:0000256" key="7">
    <source>
        <dbReference type="ARBA" id="ARBA00022692"/>
    </source>
</evidence>